<accession>A0AA97GSH6</accession>
<dbReference type="PROSITE" id="PS51257">
    <property type="entry name" value="PROKAR_LIPOPROTEIN"/>
    <property type="match status" value="1"/>
</dbReference>
<evidence type="ECO:0000256" key="2">
    <source>
        <dbReference type="ARBA" id="ARBA00022729"/>
    </source>
</evidence>
<dbReference type="RefSeq" id="WP_420040486.1">
    <property type="nucleotide sequence ID" value="NZ_CP128986.1"/>
</dbReference>
<gene>
    <name evidence="7" type="ORF">MP11Mi_02200</name>
</gene>
<evidence type="ECO:0000256" key="3">
    <source>
        <dbReference type="ARBA" id="ARBA00023136"/>
    </source>
</evidence>
<dbReference type="AlphaFoldDB" id="A0AA97GSH6"/>
<keyword evidence="4" id="KW-0564">Palmitate</keyword>
<keyword evidence="2" id="KW-0732">Signal</keyword>
<keyword evidence="1" id="KW-1003">Cell membrane</keyword>
<feature type="compositionally biased region" description="Basic and acidic residues" evidence="6">
    <location>
        <begin position="24"/>
        <end position="33"/>
    </location>
</feature>
<organism evidence="7">
    <name type="scientific">Gordonia sp. MP11Mi</name>
    <dbReference type="NCBI Taxonomy" id="3022769"/>
    <lineage>
        <taxon>Bacteria</taxon>
        <taxon>Bacillati</taxon>
        <taxon>Actinomycetota</taxon>
        <taxon>Actinomycetes</taxon>
        <taxon>Mycobacteriales</taxon>
        <taxon>Gordoniaceae</taxon>
        <taxon>Gordonia</taxon>
    </lineage>
</organism>
<dbReference type="InterPro" id="IPR025971">
    <property type="entry name" value="LppP/LprE"/>
</dbReference>
<feature type="region of interest" description="Disordered" evidence="6">
    <location>
        <begin position="24"/>
        <end position="58"/>
    </location>
</feature>
<name>A0AA97GSH6_9ACTN</name>
<keyword evidence="5" id="KW-0449">Lipoprotein</keyword>
<feature type="region of interest" description="Disordered" evidence="6">
    <location>
        <begin position="203"/>
        <end position="289"/>
    </location>
</feature>
<evidence type="ECO:0000256" key="1">
    <source>
        <dbReference type="ARBA" id="ARBA00022475"/>
    </source>
</evidence>
<proteinExistence type="predicted"/>
<evidence type="ECO:0000256" key="6">
    <source>
        <dbReference type="SAM" id="MobiDB-lite"/>
    </source>
</evidence>
<reference evidence="7" key="1">
    <citation type="submission" date="2023-06" db="EMBL/GenBank/DDBJ databases">
        <title>Gordonia sp. nov. and Pseudochrobactrum sp. nov., two species isolated from the burying beetle Nicrophorus vespilloides.</title>
        <authorList>
            <person name="Poehlein A."/>
            <person name="Guzman J."/>
            <person name="Daniel R."/>
            <person name="Vilcinskas A."/>
        </authorList>
    </citation>
    <scope>NUCLEOTIDE SEQUENCE</scope>
    <source>
        <strain evidence="7">MP11Mi</strain>
    </source>
</reference>
<evidence type="ECO:0000256" key="5">
    <source>
        <dbReference type="ARBA" id="ARBA00023288"/>
    </source>
</evidence>
<feature type="compositionally biased region" description="Pro residues" evidence="6">
    <location>
        <begin position="267"/>
        <end position="282"/>
    </location>
</feature>
<keyword evidence="3" id="KW-0472">Membrane</keyword>
<feature type="compositionally biased region" description="Pro residues" evidence="6">
    <location>
        <begin position="227"/>
        <end position="238"/>
    </location>
</feature>
<dbReference type="EMBL" id="CP128986">
    <property type="protein sequence ID" value="WOC11153.1"/>
    <property type="molecule type" value="Genomic_DNA"/>
</dbReference>
<sequence length="289" mass="29624">MRRIATSVAVAACIAVAVTGCRDSGDGAHDADPIRSTSTAFSSSPVATSGPTNGSTAADELPATAGNGKCVDPASPIVTQAVSAIDSYYGRDFVVAKATPATLGSCPDLLWVEAGLARGTGSSPERILFFDANGFIRYDTQINTAFTSVVGSTRNTVTVRYRWLNGQDVTANPTGGPVDVVYTLSGQNVIADRTVPDPALARAEETITTPPPPTTRPTEPSQTDEVAPPPSTTSPTKPPSSTTTPGTSSSPSPSSSRPRLPFLPHLPTKPPAPTAAPDPSPEIAPSAEN</sequence>
<dbReference type="Pfam" id="PF14041">
    <property type="entry name" value="Lipoprotein_21"/>
    <property type="match status" value="1"/>
</dbReference>
<evidence type="ECO:0000313" key="7">
    <source>
        <dbReference type="EMBL" id="WOC11153.1"/>
    </source>
</evidence>
<feature type="compositionally biased region" description="Polar residues" evidence="6">
    <location>
        <begin position="35"/>
        <end position="56"/>
    </location>
</feature>
<feature type="compositionally biased region" description="Low complexity" evidence="6">
    <location>
        <begin position="239"/>
        <end position="266"/>
    </location>
</feature>
<evidence type="ECO:0000256" key="4">
    <source>
        <dbReference type="ARBA" id="ARBA00023139"/>
    </source>
</evidence>
<evidence type="ECO:0008006" key="8">
    <source>
        <dbReference type="Google" id="ProtNLM"/>
    </source>
</evidence>
<protein>
    <recommendedName>
        <fullName evidence="8">LppP/LprE family lipoprotein</fullName>
    </recommendedName>
</protein>